<gene>
    <name evidence="2" type="ORF">BCR33DRAFT_735796</name>
</gene>
<reference evidence="2 3" key="1">
    <citation type="submission" date="2016-07" db="EMBL/GenBank/DDBJ databases">
        <title>Pervasive Adenine N6-methylation of Active Genes in Fungi.</title>
        <authorList>
            <consortium name="DOE Joint Genome Institute"/>
            <person name="Mondo S.J."/>
            <person name="Dannebaum R.O."/>
            <person name="Kuo R.C."/>
            <person name="Labutti K."/>
            <person name="Haridas S."/>
            <person name="Kuo A."/>
            <person name="Salamov A."/>
            <person name="Ahrendt S.R."/>
            <person name="Lipzen A."/>
            <person name="Sullivan W."/>
            <person name="Andreopoulos W.B."/>
            <person name="Clum A."/>
            <person name="Lindquist E."/>
            <person name="Daum C."/>
            <person name="Ramamoorthy G.K."/>
            <person name="Gryganskyi A."/>
            <person name="Culley D."/>
            <person name="Magnuson J.K."/>
            <person name="James T.Y."/>
            <person name="O'Malley M.A."/>
            <person name="Stajich J.E."/>
            <person name="Spatafora J.W."/>
            <person name="Visel A."/>
            <person name="Grigoriev I.V."/>
        </authorList>
    </citation>
    <scope>NUCLEOTIDE SEQUENCE [LARGE SCALE GENOMIC DNA]</scope>
    <source>
        <strain evidence="2 3">JEL800</strain>
    </source>
</reference>
<feature type="region of interest" description="Disordered" evidence="1">
    <location>
        <begin position="1"/>
        <end position="26"/>
    </location>
</feature>
<protein>
    <recommendedName>
        <fullName evidence="4">TIR domain-containing protein</fullName>
    </recommendedName>
</protein>
<accession>A0A1Y2CMV9</accession>
<comment type="caution">
    <text evidence="2">The sequence shown here is derived from an EMBL/GenBank/DDBJ whole genome shotgun (WGS) entry which is preliminary data.</text>
</comment>
<dbReference type="EMBL" id="MCGO01000012">
    <property type="protein sequence ID" value="ORY48342.1"/>
    <property type="molecule type" value="Genomic_DNA"/>
</dbReference>
<dbReference type="AlphaFoldDB" id="A0A1Y2CMV9"/>
<proteinExistence type="predicted"/>
<organism evidence="2 3">
    <name type="scientific">Rhizoclosmatium globosum</name>
    <dbReference type="NCBI Taxonomy" id="329046"/>
    <lineage>
        <taxon>Eukaryota</taxon>
        <taxon>Fungi</taxon>
        <taxon>Fungi incertae sedis</taxon>
        <taxon>Chytridiomycota</taxon>
        <taxon>Chytridiomycota incertae sedis</taxon>
        <taxon>Chytridiomycetes</taxon>
        <taxon>Chytridiales</taxon>
        <taxon>Chytriomycetaceae</taxon>
        <taxon>Rhizoclosmatium</taxon>
    </lineage>
</organism>
<evidence type="ECO:0008006" key="4">
    <source>
        <dbReference type="Google" id="ProtNLM"/>
    </source>
</evidence>
<dbReference type="InterPro" id="IPR035897">
    <property type="entry name" value="Toll_tir_struct_dom_sf"/>
</dbReference>
<evidence type="ECO:0000313" key="3">
    <source>
        <dbReference type="Proteomes" id="UP000193642"/>
    </source>
</evidence>
<keyword evidence="3" id="KW-1185">Reference proteome</keyword>
<feature type="compositionally biased region" description="Basic and acidic residues" evidence="1">
    <location>
        <begin position="15"/>
        <end position="26"/>
    </location>
</feature>
<dbReference type="Gene3D" id="3.40.50.10140">
    <property type="entry name" value="Toll/interleukin-1 receptor homology (TIR) domain"/>
    <property type="match status" value="1"/>
</dbReference>
<evidence type="ECO:0000256" key="1">
    <source>
        <dbReference type="SAM" id="MobiDB-lite"/>
    </source>
</evidence>
<evidence type="ECO:0000313" key="2">
    <source>
        <dbReference type="EMBL" id="ORY48342.1"/>
    </source>
</evidence>
<sequence length="619" mass="69297">MTGDTGDPVATRRQQSKEDTNGNHAMDIRLNHAKQGTVVSDIAAKGSRSPYGANKKSNNHIAASTALKSYCHVFPIKARVERQGNPDEYDILYVNADAQGKDIKDKIISSKKFKLRENFNLQVFYDMSQESGQKRRRMLTDEARVGRVLSRMSNPFNHCFMFADHVPLNVCMTGTTSVVTIRLYDLTITHLREQIEKQFEVKNTDYKIVTMELETSCETLVVEETIQECCINGVQLWVKQTESHINIPEAKIGEIKSENQQIQEVSDKDFDKDVFDCMLSYSWATKNQVHALFEALQKELPGVRIWIDKYEMTDNVYGTMANGVLKSTAIIVFKKPARKCWCSLVVTQLGIRSRRSRFGPYALLFASTPKLASAWCLPGVCLASKLVSVILKMDLLLSKALLIHKLFYFKRFGSVGNSLGARSERSRFGPYALLFASTPKLASAWCLPGVCLASKLVSVILKMDLLLSKALLIHKLFYFKRFGSVGNSLGARSERSRFGPYALLFASTPKLASAWCLPGVCLASKLVSVILKMDLLLSKALLIHKLFYFKRFGSVGNSLGARSERSRFGPYALLFASTPKLASAWCMPGVCLASKLVSVILKMDLLLCKVLSIHKFLHI</sequence>
<dbReference type="Proteomes" id="UP000193642">
    <property type="component" value="Unassembled WGS sequence"/>
</dbReference>
<name>A0A1Y2CMV9_9FUNG</name>